<dbReference type="SUPFAM" id="SSF51905">
    <property type="entry name" value="FAD/NAD(P)-binding domain"/>
    <property type="match status" value="1"/>
</dbReference>
<evidence type="ECO:0000313" key="2">
    <source>
        <dbReference type="Proteomes" id="UP000002573"/>
    </source>
</evidence>
<dbReference type="InterPro" id="IPR036188">
    <property type="entry name" value="FAD/NAD-bd_sf"/>
</dbReference>
<dbReference type="PANTHER" id="PTHR42685">
    <property type="entry name" value="GERANYLGERANYL DIPHOSPHATE REDUCTASE"/>
    <property type="match status" value="1"/>
</dbReference>
<name>D7D8K6_STAHD</name>
<dbReference type="Gene3D" id="3.50.50.60">
    <property type="entry name" value="FAD/NAD(P)-binding domain"/>
    <property type="match status" value="1"/>
</dbReference>
<accession>D7D8K6</accession>
<dbReference type="InterPro" id="IPR050407">
    <property type="entry name" value="Geranylgeranyl_reductase"/>
</dbReference>
<reference evidence="2" key="1">
    <citation type="submission" date="2010-05" db="EMBL/GenBank/DDBJ databases">
        <title>Complete sequence of Staphylothermus hellenicus DSM 12710.</title>
        <authorList>
            <consortium name="US DOE Joint Genome Institute"/>
            <person name="Lucas S."/>
            <person name="Copeland A."/>
            <person name="Lapidus A."/>
            <person name="Cheng J.-F."/>
            <person name="Bruce D."/>
            <person name="Goodwin L."/>
            <person name="Pitluck S."/>
            <person name="Davenport K."/>
            <person name="Detter J.C."/>
            <person name="Han C."/>
            <person name="Tapia R."/>
            <person name="Larimer F."/>
            <person name="Land M."/>
            <person name="Hauser L."/>
            <person name="Kyrpides N."/>
            <person name="Mikhailova N."/>
            <person name="Anderson I.J."/>
            <person name="Woyke T."/>
        </authorList>
    </citation>
    <scope>NUCLEOTIDE SEQUENCE [LARGE SCALE GENOMIC DNA]</scope>
    <source>
        <strain evidence="2">DSM 12710 / JCM 10830 / BK20S6-10-b1 / P8</strain>
    </source>
</reference>
<dbReference type="STRING" id="591019.Shell_0996"/>
<organism evidence="1 2">
    <name type="scientific">Staphylothermus hellenicus (strain DSM 12710 / JCM 10830 / BK20S6-10-b1 / P8)</name>
    <dbReference type="NCBI Taxonomy" id="591019"/>
    <lineage>
        <taxon>Archaea</taxon>
        <taxon>Thermoproteota</taxon>
        <taxon>Thermoprotei</taxon>
        <taxon>Desulfurococcales</taxon>
        <taxon>Desulfurococcaceae</taxon>
        <taxon>Staphylothermus</taxon>
    </lineage>
</organism>
<protein>
    <submittedName>
        <fullName evidence="1">Dehydrogenase (Flavoprotein)-like protein</fullName>
    </submittedName>
</protein>
<dbReference type="OrthoDB" id="46008at2157"/>
<dbReference type="GeneID" id="9234285"/>
<dbReference type="AlphaFoldDB" id="D7D8K6"/>
<reference evidence="1 2" key="2">
    <citation type="journal article" date="2011" name="Stand. Genomic Sci.">
        <title>Complete genome sequence of Staphylothermus hellenicus P8.</title>
        <authorList>
            <person name="Anderson I."/>
            <person name="Wirth R."/>
            <person name="Lucas S."/>
            <person name="Copeland A."/>
            <person name="Lapidus A."/>
            <person name="Cheng J.F."/>
            <person name="Goodwin L."/>
            <person name="Pitluck S."/>
            <person name="Davenport K."/>
            <person name="Detter J.C."/>
            <person name="Han C."/>
            <person name="Tapia R."/>
            <person name="Land M."/>
            <person name="Hauser L."/>
            <person name="Pati A."/>
            <person name="Mikhailova N."/>
            <person name="Woyke T."/>
            <person name="Klenk H.P."/>
            <person name="Kyrpides N."/>
            <person name="Ivanova N."/>
        </authorList>
    </citation>
    <scope>NUCLEOTIDE SEQUENCE [LARGE SCALE GENOMIC DNA]</scope>
    <source>
        <strain evidence="2">DSM 12710 / JCM 10830 / BK20S6-10-b1 / P8</strain>
    </source>
</reference>
<evidence type="ECO:0000313" key="1">
    <source>
        <dbReference type="EMBL" id="ADI32102.1"/>
    </source>
</evidence>
<dbReference type="EMBL" id="CP002051">
    <property type="protein sequence ID" value="ADI32102.1"/>
    <property type="molecule type" value="Genomic_DNA"/>
</dbReference>
<proteinExistence type="predicted"/>
<keyword evidence="2" id="KW-1185">Reference proteome</keyword>
<sequence length="373" mass="42732">MVQYGRIAVIGAGPAGLLTSLFIRNHDVYVFEEHKRVGIPEHCTGLIGVETADFFTKILGWKIIDNVFHSIFFHTPKSVFRLYFKKPIAYHIVRPLLEEELLDKVYGLGHVVYFGVRVKPDVKPGSFRAGDRSFHVDKIIASDGASSVFRLKYFGKIKSYIYGVQRLIRTSNVDPYVFHVLYNNYTPRFFQWFVPLDYDIALIGYGTTKHIFDPEKIFYKIISKIGVSAGSTIKTFGGLIPFDKPLSKPGFRNKIFFVGDSIPLTKTYTGGGLYGISIYAPVLGRSIDKDNIKELNNYYSSIRRDFVLEYYLSKLSRTIGYWIPSFIVSKIHEAGLLSEIDYDKHIRLLFKTLIVAPLLFINIIAFHRKQLLH</sequence>
<gene>
    <name evidence="1" type="ordered locus">Shell_0996</name>
</gene>
<dbReference type="RefSeq" id="WP_013143300.1">
    <property type="nucleotide sequence ID" value="NC_014205.1"/>
</dbReference>
<dbReference type="PRINTS" id="PR00420">
    <property type="entry name" value="RNGMNOXGNASE"/>
</dbReference>
<dbReference type="KEGG" id="shc:Shell_0996"/>
<dbReference type="eggNOG" id="arCOG00570">
    <property type="taxonomic scope" value="Archaea"/>
</dbReference>
<dbReference type="Proteomes" id="UP000002573">
    <property type="component" value="Chromosome"/>
</dbReference>
<dbReference type="PANTHER" id="PTHR42685:SF21">
    <property type="entry name" value="DEHYDROGENASE (FLAVOPROTEIN)-LIKE PROTEIN"/>
    <property type="match status" value="1"/>
</dbReference>
<dbReference type="HOGENOM" id="CLU_024648_0_1_2"/>